<accession>A0A1V6REJ4</accession>
<evidence type="ECO:0000256" key="4">
    <source>
        <dbReference type="ARBA" id="ARBA00023242"/>
    </source>
</evidence>
<dbReference type="AlphaFoldDB" id="A0A1V6REJ4"/>
<comment type="caution">
    <text evidence="6">The sequence shown here is derived from an EMBL/GenBank/DDBJ whole genome shotgun (WGS) entry which is preliminary data.</text>
</comment>
<reference evidence="7" key="1">
    <citation type="journal article" date="2017" name="Nat. Microbiol.">
        <title>Global analysis of biosynthetic gene clusters reveals vast potential of secondary metabolite production in Penicillium species.</title>
        <authorList>
            <person name="Nielsen J.C."/>
            <person name="Grijseels S."/>
            <person name="Prigent S."/>
            <person name="Ji B."/>
            <person name="Dainat J."/>
            <person name="Nielsen K.F."/>
            <person name="Frisvad J.C."/>
            <person name="Workman M."/>
            <person name="Nielsen J."/>
        </authorList>
    </citation>
    <scope>NUCLEOTIDE SEQUENCE [LARGE SCALE GENOMIC DNA]</scope>
    <source>
        <strain evidence="7">IBT 29486</strain>
    </source>
</reference>
<keyword evidence="7" id="KW-1185">Reference proteome</keyword>
<dbReference type="PANTHER" id="PTHR31001">
    <property type="entry name" value="UNCHARACTERIZED TRANSCRIPTIONAL REGULATORY PROTEIN"/>
    <property type="match status" value="1"/>
</dbReference>
<dbReference type="CDD" id="cd12148">
    <property type="entry name" value="fungal_TF_MHR"/>
    <property type="match status" value="1"/>
</dbReference>
<protein>
    <recommendedName>
        <fullName evidence="5">Centromere DNA-binding protein complex CBF3 subunit B C-terminal domain-containing protein</fullName>
    </recommendedName>
</protein>
<comment type="subcellular location">
    <subcellularLocation>
        <location evidence="1">Nucleus</location>
    </subcellularLocation>
</comment>
<feature type="domain" description="Centromere DNA-binding protein complex CBF3 subunit B C-terminal" evidence="5">
    <location>
        <begin position="127"/>
        <end position="216"/>
    </location>
</feature>
<evidence type="ECO:0000259" key="5">
    <source>
        <dbReference type="Pfam" id="PF16846"/>
    </source>
</evidence>
<keyword evidence="2" id="KW-0805">Transcription regulation</keyword>
<keyword evidence="4" id="KW-0539">Nucleus</keyword>
<dbReference type="GO" id="GO:0008270">
    <property type="term" value="F:zinc ion binding"/>
    <property type="evidence" value="ECO:0007669"/>
    <property type="project" value="InterPro"/>
</dbReference>
<dbReference type="GO" id="GO:0006351">
    <property type="term" value="P:DNA-templated transcription"/>
    <property type="evidence" value="ECO:0007669"/>
    <property type="project" value="InterPro"/>
</dbReference>
<organism evidence="6 7">
    <name type="scientific">Penicillium vulpinum</name>
    <dbReference type="NCBI Taxonomy" id="29845"/>
    <lineage>
        <taxon>Eukaryota</taxon>
        <taxon>Fungi</taxon>
        <taxon>Dikarya</taxon>
        <taxon>Ascomycota</taxon>
        <taxon>Pezizomycotina</taxon>
        <taxon>Eurotiomycetes</taxon>
        <taxon>Eurotiomycetidae</taxon>
        <taxon>Eurotiales</taxon>
        <taxon>Aspergillaceae</taxon>
        <taxon>Penicillium</taxon>
    </lineage>
</organism>
<dbReference type="InterPro" id="IPR031760">
    <property type="entry name" value="Cep3_C"/>
</dbReference>
<evidence type="ECO:0000313" key="7">
    <source>
        <dbReference type="Proteomes" id="UP000191518"/>
    </source>
</evidence>
<dbReference type="EMBL" id="MDYP01000056">
    <property type="protein sequence ID" value="OQE00207.1"/>
    <property type="molecule type" value="Genomic_DNA"/>
</dbReference>
<dbReference type="STRING" id="29845.A0A1V6REJ4"/>
<proteinExistence type="predicted"/>
<sequence>MPVPLDDSIEQMERRLLESTRSTDRINTVEQIKDILTPSRKCSEFLLAHGEVWISWMHFALHSPTFALEHQKFWDMGGDLRPQSKDQALWLAIYFSYLCGVVLLLSKEEAANAELPRSDLSFVMINWYNAALFYLNQGDFLRNHHIRSVQAVAVLSIVFNNIKDTNFQESLLASAIRIGQALNLDQDSANIHETFIQRETRQRAWWTLIICEWLATPRRPSCISELDFDVALPSVATDDEIFREEIRLQYPERQPRSIQYHIAMAKSALVYHRFNSLLRLSQWDTSHMTSAVIDADQELAYIIDDLPSHLQADEVQTWKTDQRDLQHPWIPWQKASLSTVLLYYRSVINRTLQPHWLKGENVQARTSSICLSSAQAIISNLRTGAITFKGFSAALTLIREMKKSEETNASHAEIEFALKFLDAGQENDLFASTAARFLREYMLIDE</sequence>
<evidence type="ECO:0000256" key="2">
    <source>
        <dbReference type="ARBA" id="ARBA00023015"/>
    </source>
</evidence>
<gene>
    <name evidence="6" type="ORF">PENVUL_c056G09518</name>
</gene>
<dbReference type="Proteomes" id="UP000191518">
    <property type="component" value="Unassembled WGS sequence"/>
</dbReference>
<dbReference type="Pfam" id="PF16846">
    <property type="entry name" value="Cep3"/>
    <property type="match status" value="1"/>
</dbReference>
<name>A0A1V6REJ4_9EURO</name>
<evidence type="ECO:0000313" key="6">
    <source>
        <dbReference type="EMBL" id="OQE00207.1"/>
    </source>
</evidence>
<evidence type="ECO:0000256" key="3">
    <source>
        <dbReference type="ARBA" id="ARBA00023163"/>
    </source>
</evidence>
<dbReference type="PANTHER" id="PTHR31001:SF76">
    <property type="entry name" value="ZN(2)-C6 FUNGAL-TYPE DOMAIN-CONTAINING PROTEIN"/>
    <property type="match status" value="1"/>
</dbReference>
<dbReference type="GO" id="GO:0003677">
    <property type="term" value="F:DNA binding"/>
    <property type="evidence" value="ECO:0007669"/>
    <property type="project" value="InterPro"/>
</dbReference>
<dbReference type="GO" id="GO:0005634">
    <property type="term" value="C:nucleus"/>
    <property type="evidence" value="ECO:0007669"/>
    <property type="project" value="UniProtKB-SubCell"/>
</dbReference>
<evidence type="ECO:0000256" key="1">
    <source>
        <dbReference type="ARBA" id="ARBA00004123"/>
    </source>
</evidence>
<dbReference type="InterPro" id="IPR050613">
    <property type="entry name" value="Sec_Metabolite_Reg"/>
</dbReference>
<keyword evidence="3" id="KW-0804">Transcription</keyword>